<dbReference type="SUPFAM" id="SSF51905">
    <property type="entry name" value="FAD/NAD(P)-binding domain"/>
    <property type="match status" value="1"/>
</dbReference>
<sequence>MATETHYETVIVGGGLAGLYAAYQLRGRRVLVLEASERVGGRIRSHRMGNRWVNVGAHVYPNPESIMGALAEELGLEVIDIPGSLRGIVAGDKIINPSRAEMLPFVLPMPIRQRVAFVRKGLKLALAMARFNRIEHRVATTDEEREQQRRQTVDFEAGRTFAEFINGVPAAMDPLIRALARRSAGEPEQVSAGAALMCLAHVMGPANAPGATARVMVGGTETVIGGLLAALGNDAVRLSAPVTMVDATSEKNIQIDFESPSGPSTVTADTVIVATPAPIARKILHPMPPELGAGLDSVTYGAFLSVGIFTNETAPASTDHLYAITTPGKQFDFLFNHANPVHPRSAHRDGGAFMAYRGGPRAEELMNEPDEKIAAAYLAQFLEILPEYQGKIVEVHVQRWPLGTAYAAPGRNAYQSVLEAGHPDRRVGLAGDYFDPLSGMEQAVRAARLAVDKIKSAHR</sequence>
<comment type="caution">
    <text evidence="2">The sequence shown here is derived from an EMBL/GenBank/DDBJ whole genome shotgun (WGS) entry which is preliminary data.</text>
</comment>
<dbReference type="AlphaFoldDB" id="A0A840QHZ8"/>
<dbReference type="EC" id="1.3.3.4" evidence="2"/>
<dbReference type="InterPro" id="IPR002937">
    <property type="entry name" value="Amino_oxidase"/>
</dbReference>
<dbReference type="GO" id="GO:0004729">
    <property type="term" value="F:oxygen-dependent protoporphyrinogen oxidase activity"/>
    <property type="evidence" value="ECO:0007669"/>
    <property type="project" value="UniProtKB-EC"/>
</dbReference>
<gene>
    <name evidence="2" type="ORF">BJ970_004477</name>
</gene>
<dbReference type="PANTHER" id="PTHR42923">
    <property type="entry name" value="PROTOPORPHYRINOGEN OXIDASE"/>
    <property type="match status" value="1"/>
</dbReference>
<reference evidence="2 3" key="1">
    <citation type="submission" date="2020-08" db="EMBL/GenBank/DDBJ databases">
        <title>Sequencing the genomes of 1000 actinobacteria strains.</title>
        <authorList>
            <person name="Klenk H.-P."/>
        </authorList>
    </citation>
    <scope>NUCLEOTIDE SEQUENCE [LARGE SCALE GENOMIC DNA]</scope>
    <source>
        <strain evidence="2 3">DSM 45584</strain>
    </source>
</reference>
<evidence type="ECO:0000313" key="2">
    <source>
        <dbReference type="EMBL" id="MBB5156943.1"/>
    </source>
</evidence>
<dbReference type="EMBL" id="JACHIW010000001">
    <property type="protein sequence ID" value="MBB5156943.1"/>
    <property type="molecule type" value="Genomic_DNA"/>
</dbReference>
<proteinExistence type="predicted"/>
<dbReference type="Gene3D" id="3.50.50.60">
    <property type="entry name" value="FAD/NAD(P)-binding domain"/>
    <property type="match status" value="1"/>
</dbReference>
<keyword evidence="3" id="KW-1185">Reference proteome</keyword>
<accession>A0A840QHZ8</accession>
<protein>
    <submittedName>
        <fullName evidence="2">Oxygen-dependent protoporphyrinogen oxidase</fullName>
        <ecNumber evidence="2">1.3.3.4</ecNumber>
    </submittedName>
</protein>
<dbReference type="Proteomes" id="UP000584374">
    <property type="component" value="Unassembled WGS sequence"/>
</dbReference>
<organism evidence="2 3">
    <name type="scientific">Saccharopolyspora phatthalungensis</name>
    <dbReference type="NCBI Taxonomy" id="664693"/>
    <lineage>
        <taxon>Bacteria</taxon>
        <taxon>Bacillati</taxon>
        <taxon>Actinomycetota</taxon>
        <taxon>Actinomycetes</taxon>
        <taxon>Pseudonocardiales</taxon>
        <taxon>Pseudonocardiaceae</taxon>
        <taxon>Saccharopolyspora</taxon>
    </lineage>
</organism>
<dbReference type="RefSeq" id="WP_184727979.1">
    <property type="nucleotide sequence ID" value="NZ_JACHIW010000001.1"/>
</dbReference>
<name>A0A840QHZ8_9PSEU</name>
<keyword evidence="2" id="KW-0560">Oxidoreductase</keyword>
<dbReference type="InterPro" id="IPR036188">
    <property type="entry name" value="FAD/NAD-bd_sf"/>
</dbReference>
<dbReference type="Pfam" id="PF01593">
    <property type="entry name" value="Amino_oxidase"/>
    <property type="match status" value="1"/>
</dbReference>
<dbReference type="InterPro" id="IPR050464">
    <property type="entry name" value="Zeta_carotene_desat/Oxidored"/>
</dbReference>
<evidence type="ECO:0000313" key="3">
    <source>
        <dbReference type="Proteomes" id="UP000584374"/>
    </source>
</evidence>
<evidence type="ECO:0000259" key="1">
    <source>
        <dbReference type="Pfam" id="PF01593"/>
    </source>
</evidence>
<feature type="domain" description="Amine oxidase" evidence="1">
    <location>
        <begin position="16"/>
        <end position="454"/>
    </location>
</feature>